<sequence length="119" mass="12516">MRRPVLWHEAALVSSACWAACGLAYAASTALDEDAQPSVAFLVGVWLVQWFWARYRYWPAGIAAGLAGVAVLFGLVDVLRPELGRYGADALATGVAATVSAAVLTLLSRVGGGRRAAVR</sequence>
<name>A0ABY4TFP8_9ACTN</name>
<gene>
    <name evidence="3" type="ORF">MW084_16790</name>
</gene>
<keyword evidence="1" id="KW-1133">Transmembrane helix</keyword>
<keyword evidence="1" id="KW-0472">Membrane</keyword>
<keyword evidence="4" id="KW-1185">Reference proteome</keyword>
<organism evidence="3 4">
    <name type="scientific">Streptomyces sudanensis</name>
    <dbReference type="NCBI Taxonomy" id="436397"/>
    <lineage>
        <taxon>Bacteria</taxon>
        <taxon>Bacillati</taxon>
        <taxon>Actinomycetota</taxon>
        <taxon>Actinomycetes</taxon>
        <taxon>Kitasatosporales</taxon>
        <taxon>Streptomycetaceae</taxon>
        <taxon>Streptomyces</taxon>
    </lineage>
</organism>
<evidence type="ECO:0008006" key="5">
    <source>
        <dbReference type="Google" id="ProtNLM"/>
    </source>
</evidence>
<reference evidence="3" key="1">
    <citation type="submission" date="2022-04" db="EMBL/GenBank/DDBJ databases">
        <title>Systematic whole-genome sequencing reveals an unexpected diversity among actinomycetoma pathogens and provides insights into their antibacterial susceptibilities.</title>
        <authorList>
            <person name="Watson A.K."/>
            <person name="Kepplinger B."/>
            <person name="Bakhiet S.M."/>
            <person name="Mhmoud N.A."/>
            <person name="Chapman J."/>
            <person name="Allenby N."/>
            <person name="Mickiewicz K."/>
            <person name="Goodfellow M."/>
            <person name="Fahal A.H."/>
            <person name="Errington J."/>
        </authorList>
    </citation>
    <scope>NUCLEOTIDE SEQUENCE</scope>
    <source>
        <strain evidence="3">SD 504</strain>
    </source>
</reference>
<keyword evidence="1" id="KW-0812">Transmembrane</keyword>
<feature type="chain" id="PRO_5046604087" description="SPW repeat-containing protein" evidence="2">
    <location>
        <begin position="27"/>
        <end position="119"/>
    </location>
</feature>
<dbReference type="RefSeq" id="WP_010472520.1">
    <property type="nucleotide sequence ID" value="NZ_CP095474.1"/>
</dbReference>
<evidence type="ECO:0000256" key="2">
    <source>
        <dbReference type="SAM" id="SignalP"/>
    </source>
</evidence>
<feature type="transmembrane region" description="Helical" evidence="1">
    <location>
        <begin position="91"/>
        <end position="110"/>
    </location>
</feature>
<feature type="signal peptide" evidence="2">
    <location>
        <begin position="1"/>
        <end position="26"/>
    </location>
</feature>
<evidence type="ECO:0000313" key="3">
    <source>
        <dbReference type="EMBL" id="URN17306.1"/>
    </source>
</evidence>
<accession>A0ABY4TFP8</accession>
<protein>
    <recommendedName>
        <fullName evidence="5">SPW repeat-containing protein</fullName>
    </recommendedName>
</protein>
<evidence type="ECO:0000313" key="4">
    <source>
        <dbReference type="Proteomes" id="UP001056383"/>
    </source>
</evidence>
<dbReference type="Proteomes" id="UP001056383">
    <property type="component" value="Chromosome"/>
</dbReference>
<feature type="transmembrane region" description="Helical" evidence="1">
    <location>
        <begin position="60"/>
        <end position="79"/>
    </location>
</feature>
<dbReference type="EMBL" id="CP095474">
    <property type="protein sequence ID" value="URN17306.1"/>
    <property type="molecule type" value="Genomic_DNA"/>
</dbReference>
<proteinExistence type="predicted"/>
<keyword evidence="2" id="KW-0732">Signal</keyword>
<evidence type="ECO:0000256" key="1">
    <source>
        <dbReference type="SAM" id="Phobius"/>
    </source>
</evidence>
<feature type="transmembrane region" description="Helical" evidence="1">
    <location>
        <begin position="36"/>
        <end position="53"/>
    </location>
</feature>